<dbReference type="AlphaFoldDB" id="C4J144"/>
<accession>C4J144</accession>
<dbReference type="EMBL" id="BT084541">
    <property type="protein sequence ID" value="ACR34894.1"/>
    <property type="molecule type" value="mRNA"/>
</dbReference>
<organism evidence="1">
    <name type="scientific">Zea mays</name>
    <name type="common">Maize</name>
    <dbReference type="NCBI Taxonomy" id="4577"/>
    <lineage>
        <taxon>Eukaryota</taxon>
        <taxon>Viridiplantae</taxon>
        <taxon>Streptophyta</taxon>
        <taxon>Embryophyta</taxon>
        <taxon>Tracheophyta</taxon>
        <taxon>Spermatophyta</taxon>
        <taxon>Magnoliopsida</taxon>
        <taxon>Liliopsida</taxon>
        <taxon>Poales</taxon>
        <taxon>Poaceae</taxon>
        <taxon>PACMAD clade</taxon>
        <taxon>Panicoideae</taxon>
        <taxon>Andropogonodae</taxon>
        <taxon>Andropogoneae</taxon>
        <taxon>Tripsacinae</taxon>
        <taxon>Zea</taxon>
    </lineage>
</organism>
<evidence type="ECO:0000313" key="1">
    <source>
        <dbReference type="EMBL" id="ACR34894.1"/>
    </source>
</evidence>
<sequence>MLQTGQQSASSSFIFSTMQSRQNVWRHRATAVASLRSPRQSGHVMHAASASRRTRANRLAALIP</sequence>
<proteinExistence type="evidence at transcript level"/>
<dbReference type="EMBL" id="BT086914">
    <property type="protein sequence ID" value="ACR37267.1"/>
    <property type="molecule type" value="mRNA"/>
</dbReference>
<name>C4J144_MAIZE</name>
<reference evidence="1" key="1">
    <citation type="journal article" date="2009" name="PLoS Genet.">
        <title>Sequencing, mapping, and analysis of 27,455 maize full-length cDNAs.</title>
        <authorList>
            <person name="Soderlund C."/>
            <person name="Descour A."/>
            <person name="Kudrna D."/>
            <person name="Bomhoff M."/>
            <person name="Boyd L."/>
            <person name="Currie J."/>
            <person name="Angelova A."/>
            <person name="Collura K."/>
            <person name="Wissotski M."/>
            <person name="Ashley E."/>
            <person name="Morrow D."/>
            <person name="Fernandes J."/>
            <person name="Walbot V."/>
            <person name="Yu Y."/>
        </authorList>
    </citation>
    <scope>NUCLEOTIDE SEQUENCE</scope>
    <source>
        <strain evidence="1">B73</strain>
    </source>
</reference>
<protein>
    <submittedName>
        <fullName evidence="1">Uncharacterized protein</fullName>
    </submittedName>
</protein>